<organism evidence="1 2">
    <name type="scientific">Smittium mucronatum</name>
    <dbReference type="NCBI Taxonomy" id="133383"/>
    <lineage>
        <taxon>Eukaryota</taxon>
        <taxon>Fungi</taxon>
        <taxon>Fungi incertae sedis</taxon>
        <taxon>Zoopagomycota</taxon>
        <taxon>Kickxellomycotina</taxon>
        <taxon>Harpellomycetes</taxon>
        <taxon>Harpellales</taxon>
        <taxon>Legeriomycetaceae</taxon>
        <taxon>Smittium</taxon>
    </lineage>
</organism>
<dbReference type="EMBL" id="LSSL01002185">
    <property type="protein sequence ID" value="OLY81759.1"/>
    <property type="molecule type" value="Genomic_DNA"/>
</dbReference>
<name>A0A1R0GXZ6_9FUNG</name>
<gene>
    <name evidence="1" type="ORF">AYI68_g4130</name>
</gene>
<protein>
    <submittedName>
        <fullName evidence="1">Uncharacterized protein</fullName>
    </submittedName>
</protein>
<reference evidence="1 2" key="1">
    <citation type="journal article" date="2016" name="Mol. Biol. Evol.">
        <title>Genome-Wide Survey of Gut Fungi (Harpellales) Reveals the First Horizontally Transferred Ubiquitin Gene from a Mosquito Host.</title>
        <authorList>
            <person name="Wang Y."/>
            <person name="White M.M."/>
            <person name="Kvist S."/>
            <person name="Moncalvo J.M."/>
        </authorList>
    </citation>
    <scope>NUCLEOTIDE SEQUENCE [LARGE SCALE GENOMIC DNA]</scope>
    <source>
        <strain evidence="1 2">ALG-7-W6</strain>
    </source>
</reference>
<sequence length="12" mass="1502">MVDWHLSTELRD</sequence>
<comment type="caution">
    <text evidence="1">The sequence shown here is derived from an EMBL/GenBank/DDBJ whole genome shotgun (WGS) entry which is preliminary data.</text>
</comment>
<accession>A0A1R0GXZ6</accession>
<evidence type="ECO:0000313" key="1">
    <source>
        <dbReference type="EMBL" id="OLY81759.1"/>
    </source>
</evidence>
<dbReference type="Proteomes" id="UP000187455">
    <property type="component" value="Unassembled WGS sequence"/>
</dbReference>
<keyword evidence="2" id="KW-1185">Reference proteome</keyword>
<proteinExistence type="predicted"/>
<feature type="non-terminal residue" evidence="1">
    <location>
        <position position="12"/>
    </location>
</feature>
<evidence type="ECO:0000313" key="2">
    <source>
        <dbReference type="Proteomes" id="UP000187455"/>
    </source>
</evidence>